<keyword evidence="1" id="KW-0472">Membrane</keyword>
<gene>
    <name evidence="3" type="ORF">RHS01_06901</name>
</gene>
<dbReference type="SUPFAM" id="SSF160631">
    <property type="entry name" value="SMI1/KNR4-like"/>
    <property type="match status" value="1"/>
</dbReference>
<feature type="domain" description="Knr4/Smi1-like" evidence="2">
    <location>
        <begin position="262"/>
        <end position="381"/>
    </location>
</feature>
<dbReference type="EMBL" id="JACYCF010000013">
    <property type="protein sequence ID" value="KAF8753502.1"/>
    <property type="molecule type" value="Genomic_DNA"/>
</dbReference>
<comment type="caution">
    <text evidence="3">The sequence shown here is derived from an EMBL/GenBank/DDBJ whole genome shotgun (WGS) entry which is preliminary data.</text>
</comment>
<dbReference type="AlphaFoldDB" id="A0A8H7I890"/>
<evidence type="ECO:0000313" key="4">
    <source>
        <dbReference type="Proteomes" id="UP000614334"/>
    </source>
</evidence>
<dbReference type="Gene3D" id="3.40.1580.10">
    <property type="entry name" value="SMI1/KNR4-like"/>
    <property type="match status" value="1"/>
</dbReference>
<evidence type="ECO:0000259" key="2">
    <source>
        <dbReference type="SMART" id="SM00860"/>
    </source>
</evidence>
<protein>
    <submittedName>
        <fullName evidence="3">SMI1 / KNR4 family</fullName>
    </submittedName>
</protein>
<name>A0A8H7I890_9AGAM</name>
<organism evidence="3 4">
    <name type="scientific">Rhizoctonia solani</name>
    <dbReference type="NCBI Taxonomy" id="456999"/>
    <lineage>
        <taxon>Eukaryota</taxon>
        <taxon>Fungi</taxon>
        <taxon>Dikarya</taxon>
        <taxon>Basidiomycota</taxon>
        <taxon>Agaricomycotina</taxon>
        <taxon>Agaricomycetes</taxon>
        <taxon>Cantharellales</taxon>
        <taxon>Ceratobasidiaceae</taxon>
        <taxon>Rhizoctonia</taxon>
    </lineage>
</organism>
<evidence type="ECO:0000313" key="3">
    <source>
        <dbReference type="EMBL" id="KAF8753502.1"/>
    </source>
</evidence>
<keyword evidence="1" id="KW-1133">Transmembrane helix</keyword>
<keyword evidence="1" id="KW-0812">Transmembrane</keyword>
<dbReference type="Proteomes" id="UP000614334">
    <property type="component" value="Unassembled WGS sequence"/>
</dbReference>
<feature type="transmembrane region" description="Helical" evidence="1">
    <location>
        <begin position="12"/>
        <end position="32"/>
    </location>
</feature>
<evidence type="ECO:0000256" key="1">
    <source>
        <dbReference type="SAM" id="Phobius"/>
    </source>
</evidence>
<dbReference type="InterPro" id="IPR018958">
    <property type="entry name" value="Knr4/Smi1-like_dom"/>
</dbReference>
<reference evidence="3" key="1">
    <citation type="submission" date="2020-09" db="EMBL/GenBank/DDBJ databases">
        <title>Comparative genome analyses of four rice-infecting Rhizoctonia solani isolates reveal extensive enrichment of homogalacturonan modification genes.</title>
        <authorList>
            <person name="Lee D.-Y."/>
            <person name="Jeon J."/>
            <person name="Kim K.-T."/>
            <person name="Cheong K."/>
            <person name="Song H."/>
            <person name="Choi G."/>
            <person name="Ko J."/>
            <person name="Opiyo S.O."/>
            <person name="Zuo S."/>
            <person name="Madhav S."/>
            <person name="Lee Y.-H."/>
            <person name="Wang G.-L."/>
        </authorList>
    </citation>
    <scope>NUCLEOTIDE SEQUENCE</scope>
    <source>
        <strain evidence="3">AG1-IA B2</strain>
    </source>
</reference>
<accession>A0A8H7I890</accession>
<proteinExistence type="predicted"/>
<dbReference type="Pfam" id="PF09346">
    <property type="entry name" value="SMI1_KNR4"/>
    <property type="match status" value="1"/>
</dbReference>
<dbReference type="SMART" id="SM00860">
    <property type="entry name" value="SMI1_KNR4"/>
    <property type="match status" value="1"/>
</dbReference>
<sequence>MPELKTPTIYMYVGITFLLSLSVTPLTMSGYFTSRISGAPKRILYAHNEHSVVETAGMIARDMALHGYLEESAMVIAPIWNSAVQGYTDFSLAFVRNTLSNFGLDLIWKGANFVPPGLDKWESAFDVLKYKDELIEIQQRKYFCFGANPGHESGPNEVLGHCSWQVIRDMLMVWEDPDTHIMYLPSQRTELDALVRLEAYINQGLSNTPAVEEYRPYSRFRWGEARPYAALSWEALLSEIEILESKAWNDEHEPYLPFFRPPASIEQITRVEQKLGVTLPQDYKEFLTISNGLGSFNRYDVAPLLSVDEIFWDTRYDGLKAEYRRFESDSLISQLPSLNRILQVTDTDEDQYLYWLLIEPSLIQEARESVGEDGPDEWLGATYAAWDPQLTHRGSFRQVVMMERRLAGLIKDEETQ</sequence>
<dbReference type="InterPro" id="IPR037883">
    <property type="entry name" value="Knr4/Smi1-like_sf"/>
</dbReference>